<protein>
    <recommendedName>
        <fullName evidence="3">C-type lectin domain-containing protein</fullName>
    </recommendedName>
</protein>
<evidence type="ECO:0000259" key="3">
    <source>
        <dbReference type="PROSITE" id="PS50041"/>
    </source>
</evidence>
<dbReference type="InterPro" id="IPR033989">
    <property type="entry name" value="CD209-like_CTLD"/>
</dbReference>
<comment type="caution">
    <text evidence="4">The sequence shown here is derived from an EMBL/GenBank/DDBJ whole genome shotgun (WGS) entry which is preliminary data.</text>
</comment>
<evidence type="ECO:0000313" key="5">
    <source>
        <dbReference type="Proteomes" id="UP001488805"/>
    </source>
</evidence>
<dbReference type="SMART" id="SM00034">
    <property type="entry name" value="CLECT"/>
    <property type="match status" value="1"/>
</dbReference>
<dbReference type="Gene3D" id="3.10.100.10">
    <property type="entry name" value="Mannose-Binding Protein A, subunit A"/>
    <property type="match status" value="1"/>
</dbReference>
<dbReference type="InterPro" id="IPR016186">
    <property type="entry name" value="C-type_lectin-like/link_sf"/>
</dbReference>
<dbReference type="InterPro" id="IPR018378">
    <property type="entry name" value="C-type_lectin_CS"/>
</dbReference>
<proteinExistence type="predicted"/>
<dbReference type="InterPro" id="IPR050111">
    <property type="entry name" value="C-type_lectin/snaclec_domain"/>
</dbReference>
<dbReference type="InterPro" id="IPR016187">
    <property type="entry name" value="CTDL_fold"/>
</dbReference>
<reference evidence="4 5" key="1">
    <citation type="journal article" date="2024" name="Genome Biol. Evol.">
        <title>Chromosome-level genome assembly of the viviparous eelpout Zoarces viviparus.</title>
        <authorList>
            <person name="Fuhrmann N."/>
            <person name="Brasseur M.V."/>
            <person name="Bakowski C.E."/>
            <person name="Podsiadlowski L."/>
            <person name="Prost S."/>
            <person name="Krehenwinkel H."/>
            <person name="Mayer C."/>
        </authorList>
    </citation>
    <scope>NUCLEOTIDE SEQUENCE [LARGE SCALE GENOMIC DNA]</scope>
    <source>
        <strain evidence="4">NO-MEL_2022_Ind0_liver</strain>
    </source>
</reference>
<dbReference type="EMBL" id="JBCEZU010000002">
    <property type="protein sequence ID" value="KAK9542028.1"/>
    <property type="molecule type" value="Genomic_DNA"/>
</dbReference>
<dbReference type="InterPro" id="IPR001304">
    <property type="entry name" value="C-type_lectin-like"/>
</dbReference>
<evidence type="ECO:0000256" key="1">
    <source>
        <dbReference type="ARBA" id="ARBA00022734"/>
    </source>
</evidence>
<feature type="domain" description="C-type lectin" evidence="3">
    <location>
        <begin position="2"/>
        <end position="116"/>
    </location>
</feature>
<dbReference type="PROSITE" id="PS50041">
    <property type="entry name" value="C_TYPE_LECTIN_2"/>
    <property type="match status" value="1"/>
</dbReference>
<dbReference type="PANTHER" id="PTHR22803">
    <property type="entry name" value="MANNOSE, PHOSPHOLIPASE, LECTIN RECEPTOR RELATED"/>
    <property type="match status" value="1"/>
</dbReference>
<accession>A0AAW1G6V0</accession>
<keyword evidence="1" id="KW-0430">Lectin</keyword>
<gene>
    <name evidence="4" type="ORF">VZT92_002030</name>
</gene>
<dbReference type="SUPFAM" id="SSF56436">
    <property type="entry name" value="C-type lectin-like"/>
    <property type="match status" value="1"/>
</dbReference>
<evidence type="ECO:0000313" key="4">
    <source>
        <dbReference type="EMBL" id="KAK9542028.1"/>
    </source>
</evidence>
<keyword evidence="2" id="KW-1015">Disulfide bond</keyword>
<dbReference type="Proteomes" id="UP001488805">
    <property type="component" value="Unassembled WGS sequence"/>
</dbReference>
<dbReference type="AlphaFoldDB" id="A0AAW1G6V0"/>
<dbReference type="CDD" id="cd03590">
    <property type="entry name" value="CLECT_DC-SIGN_like"/>
    <property type="match status" value="1"/>
</dbReference>
<sequence length="119" mass="13634">MFSLSCYLLSTRTDSWEEGRKDCRDKGADLVIIDSLQEQKFLSSIIETRPSWIGLSDRDDEGTWKWVDGTPLTEAYWDLGEPNNGGEDCVVLRVDRNAEGNWNDVPCDYSLHWICENLA</sequence>
<keyword evidence="5" id="KW-1185">Reference proteome</keyword>
<dbReference type="Pfam" id="PF00059">
    <property type="entry name" value="Lectin_C"/>
    <property type="match status" value="1"/>
</dbReference>
<name>A0AAW1G6V0_ZOAVI</name>
<dbReference type="PROSITE" id="PS00615">
    <property type="entry name" value="C_TYPE_LECTIN_1"/>
    <property type="match status" value="1"/>
</dbReference>
<organism evidence="4 5">
    <name type="scientific">Zoarces viviparus</name>
    <name type="common">Viviparous eelpout</name>
    <name type="synonym">Blennius viviparus</name>
    <dbReference type="NCBI Taxonomy" id="48416"/>
    <lineage>
        <taxon>Eukaryota</taxon>
        <taxon>Metazoa</taxon>
        <taxon>Chordata</taxon>
        <taxon>Craniata</taxon>
        <taxon>Vertebrata</taxon>
        <taxon>Euteleostomi</taxon>
        <taxon>Actinopterygii</taxon>
        <taxon>Neopterygii</taxon>
        <taxon>Teleostei</taxon>
        <taxon>Neoteleostei</taxon>
        <taxon>Acanthomorphata</taxon>
        <taxon>Eupercaria</taxon>
        <taxon>Perciformes</taxon>
        <taxon>Cottioidei</taxon>
        <taxon>Zoarcales</taxon>
        <taxon>Zoarcidae</taxon>
        <taxon>Zoarcinae</taxon>
        <taxon>Zoarces</taxon>
    </lineage>
</organism>
<dbReference type="GO" id="GO:0030246">
    <property type="term" value="F:carbohydrate binding"/>
    <property type="evidence" value="ECO:0007669"/>
    <property type="project" value="UniProtKB-KW"/>
</dbReference>
<evidence type="ECO:0000256" key="2">
    <source>
        <dbReference type="ARBA" id="ARBA00023157"/>
    </source>
</evidence>